<reference evidence="3 4" key="1">
    <citation type="journal article" date="2019" name="Mol. Biol. Evol.">
        <title>Blast fungal genomes show frequent chromosomal changes, gene gains and losses, and effector gene turnover.</title>
        <authorList>
            <person name="Gomez Luciano L.B."/>
            <person name="Jason Tsai I."/>
            <person name="Chuma I."/>
            <person name="Tosa Y."/>
            <person name="Chen Y.H."/>
            <person name="Li J.Y."/>
            <person name="Li M.Y."/>
            <person name="Jade Lu M.Y."/>
            <person name="Nakayashiki H."/>
            <person name="Li W.H."/>
        </authorList>
    </citation>
    <scope>NUCLEOTIDE SEQUENCE [LARGE SCALE GENOMIC DNA]</scope>
    <source>
        <strain evidence="3">MZ5-1-6</strain>
    </source>
</reference>
<dbReference type="EMBL" id="CP034205">
    <property type="protein sequence ID" value="QBZ55607.1"/>
    <property type="molecule type" value="Genomic_DNA"/>
</dbReference>
<name>A0A4P7MZY7_PYROR</name>
<dbReference type="VEuPathDB" id="FungiDB:M_BR32_EuGene_00003721"/>
<feature type="region of interest" description="Disordered" evidence="1">
    <location>
        <begin position="88"/>
        <end position="295"/>
    </location>
</feature>
<proteinExistence type="predicted"/>
<dbReference type="OMA" id="GGPWRQQ"/>
<feature type="compositionally biased region" description="Polar residues" evidence="1">
    <location>
        <begin position="91"/>
        <end position="108"/>
    </location>
</feature>
<protein>
    <submittedName>
        <fullName evidence="3">Uncharacterized protein</fullName>
    </submittedName>
</protein>
<sequence length="335" mass="36119">MGGQFFLGWELWQQMTFVLACAICVVIFAGLCKLTWQSRYMKKQEVLDEEKRARLLEMRKTGLQTKRTGDVPFGVRATQAGIEIEGIWVSRPSTPNPNASSTALNNPASIGVTPNPLAKSKSLDPKSAAGPGRLRMPSGYISPGAKSPTSPGHLDGPPDLNRNKSTHQRSDSGLNSDALRMLEGKPPRQLTSNATYVPRSSAPETRQRSKSQPRQQGRSHSRQRGSDDSSNDGGYSAETPSPTRGQYMYAASAGPSRNASAVNLSSYAASSSGHPTIPNFPLSSPEREPWSSGYAASETQLPLLSHVDAISMPEPTFGPGDAHYSNKSRPGPQKR</sequence>
<feature type="region of interest" description="Disordered" evidence="1">
    <location>
        <begin position="307"/>
        <end position="335"/>
    </location>
</feature>
<dbReference type="PANTHER" id="PTHR40623:SF2">
    <property type="entry name" value="INTEGRAL MEMBRANE PROTEIN"/>
    <property type="match status" value="1"/>
</dbReference>
<keyword evidence="2" id="KW-0472">Membrane</keyword>
<dbReference type="AlphaFoldDB" id="A0A4P7MZY7"/>
<accession>A0A4P7MZY7</accession>
<organism evidence="3 4">
    <name type="scientific">Pyricularia oryzae</name>
    <name type="common">Rice blast fungus</name>
    <name type="synonym">Magnaporthe oryzae</name>
    <dbReference type="NCBI Taxonomy" id="318829"/>
    <lineage>
        <taxon>Eukaryota</taxon>
        <taxon>Fungi</taxon>
        <taxon>Dikarya</taxon>
        <taxon>Ascomycota</taxon>
        <taxon>Pezizomycotina</taxon>
        <taxon>Sordariomycetes</taxon>
        <taxon>Sordariomycetidae</taxon>
        <taxon>Magnaporthales</taxon>
        <taxon>Pyriculariaceae</taxon>
        <taxon>Pyricularia</taxon>
    </lineage>
</organism>
<evidence type="ECO:0000313" key="4">
    <source>
        <dbReference type="Proteomes" id="UP000294847"/>
    </source>
</evidence>
<evidence type="ECO:0000256" key="2">
    <source>
        <dbReference type="SAM" id="Phobius"/>
    </source>
</evidence>
<dbReference type="Proteomes" id="UP000294847">
    <property type="component" value="Chromosome 2"/>
</dbReference>
<evidence type="ECO:0000313" key="3">
    <source>
        <dbReference type="EMBL" id="QBZ55607.1"/>
    </source>
</evidence>
<keyword evidence="2" id="KW-0812">Transmembrane</keyword>
<feature type="transmembrane region" description="Helical" evidence="2">
    <location>
        <begin position="12"/>
        <end position="34"/>
    </location>
</feature>
<evidence type="ECO:0000256" key="1">
    <source>
        <dbReference type="SAM" id="MobiDB-lite"/>
    </source>
</evidence>
<keyword evidence="2" id="KW-1133">Transmembrane helix</keyword>
<feature type="compositionally biased region" description="Polar residues" evidence="1">
    <location>
        <begin position="255"/>
        <end position="274"/>
    </location>
</feature>
<gene>
    <name evidence="3" type="ORF">PoMZ_00508</name>
</gene>
<dbReference type="PANTHER" id="PTHR40623">
    <property type="entry name" value="INTEGRAL MEMBRANE PROTEIN"/>
    <property type="match status" value="1"/>
</dbReference>